<accession>A0A9P4IE09</accession>
<dbReference type="PANTHER" id="PTHR47572">
    <property type="entry name" value="LIPOPROTEIN-RELATED"/>
    <property type="match status" value="1"/>
</dbReference>
<dbReference type="EMBL" id="ML978126">
    <property type="protein sequence ID" value="KAF2099134.1"/>
    <property type="molecule type" value="Genomic_DNA"/>
</dbReference>
<dbReference type="Gene3D" id="2.120.10.30">
    <property type="entry name" value="TolB, C-terminal domain"/>
    <property type="match status" value="1"/>
</dbReference>
<keyword evidence="3" id="KW-1185">Reference proteome</keyword>
<name>A0A9P4IE09_9PEZI</name>
<dbReference type="Pfam" id="PF08450">
    <property type="entry name" value="SGL"/>
    <property type="match status" value="1"/>
</dbReference>
<sequence>MATATFPPISQPESIVAEKFTEVPHEHRRNKISLFSHSHNKGKIMDSFLEGPIMVNGKLFVTDIAHGRIFAIDLATKEWTCFIEYDGQPNGMAYHPKRKLILIADRKKGVLSLDPETKFLDTILDSFNGQPFLGPNDLVVGGDGAIYFTDQGMTGLHEPVGRVFRHDPETGKTDVLLRNGPSPNGLMFDKEEGVLFVGMTRDNSVWHVPIFPDGTTQRAGRFSSYYGLGGPDGMTLDCDGNLFICVVRIGTIFVHKPDGTPLARIVMPEGVGVMGTNLTWSPNTDGGEGEGDTLYITESASGTVLSVKWHTKGWLGKIYYEK</sequence>
<dbReference type="PANTHER" id="PTHR47572:SF5">
    <property type="entry name" value="BLR2277 PROTEIN"/>
    <property type="match status" value="1"/>
</dbReference>
<evidence type="ECO:0000313" key="3">
    <source>
        <dbReference type="Proteomes" id="UP000799772"/>
    </source>
</evidence>
<dbReference type="SUPFAM" id="SSF63829">
    <property type="entry name" value="Calcium-dependent phosphotriesterase"/>
    <property type="match status" value="1"/>
</dbReference>
<reference evidence="2" key="1">
    <citation type="journal article" date="2020" name="Stud. Mycol.">
        <title>101 Dothideomycetes genomes: a test case for predicting lifestyles and emergence of pathogens.</title>
        <authorList>
            <person name="Haridas S."/>
            <person name="Albert R."/>
            <person name="Binder M."/>
            <person name="Bloem J."/>
            <person name="Labutti K."/>
            <person name="Salamov A."/>
            <person name="Andreopoulos B."/>
            <person name="Baker S."/>
            <person name="Barry K."/>
            <person name="Bills G."/>
            <person name="Bluhm B."/>
            <person name="Cannon C."/>
            <person name="Castanera R."/>
            <person name="Culley D."/>
            <person name="Daum C."/>
            <person name="Ezra D."/>
            <person name="Gonzalez J."/>
            <person name="Henrissat B."/>
            <person name="Kuo A."/>
            <person name="Liang C."/>
            <person name="Lipzen A."/>
            <person name="Lutzoni F."/>
            <person name="Magnuson J."/>
            <person name="Mondo S."/>
            <person name="Nolan M."/>
            <person name="Ohm R."/>
            <person name="Pangilinan J."/>
            <person name="Park H.-J."/>
            <person name="Ramirez L."/>
            <person name="Alfaro M."/>
            <person name="Sun H."/>
            <person name="Tritt A."/>
            <person name="Yoshinaga Y."/>
            <person name="Zwiers L.-H."/>
            <person name="Turgeon B."/>
            <person name="Goodwin S."/>
            <person name="Spatafora J."/>
            <person name="Crous P."/>
            <person name="Grigoriev I."/>
        </authorList>
    </citation>
    <scope>NUCLEOTIDE SEQUENCE</scope>
    <source>
        <strain evidence="2">CBS 133067</strain>
    </source>
</reference>
<dbReference type="OrthoDB" id="2399539at2759"/>
<dbReference type="InterPro" id="IPR013658">
    <property type="entry name" value="SGL"/>
</dbReference>
<evidence type="ECO:0000259" key="1">
    <source>
        <dbReference type="Pfam" id="PF08450"/>
    </source>
</evidence>
<organism evidence="2 3">
    <name type="scientific">Rhizodiscina lignyota</name>
    <dbReference type="NCBI Taxonomy" id="1504668"/>
    <lineage>
        <taxon>Eukaryota</taxon>
        <taxon>Fungi</taxon>
        <taxon>Dikarya</taxon>
        <taxon>Ascomycota</taxon>
        <taxon>Pezizomycotina</taxon>
        <taxon>Dothideomycetes</taxon>
        <taxon>Pleosporomycetidae</taxon>
        <taxon>Aulographales</taxon>
        <taxon>Rhizodiscinaceae</taxon>
        <taxon>Rhizodiscina</taxon>
    </lineage>
</organism>
<protein>
    <submittedName>
        <fullName evidence="2">Senescence marker protein-30</fullName>
    </submittedName>
</protein>
<comment type="caution">
    <text evidence="2">The sequence shown here is derived from an EMBL/GenBank/DDBJ whole genome shotgun (WGS) entry which is preliminary data.</text>
</comment>
<dbReference type="InterPro" id="IPR051262">
    <property type="entry name" value="SMP-30/CGR1_Lactonase"/>
</dbReference>
<gene>
    <name evidence="2" type="ORF">NA57DRAFT_76367</name>
</gene>
<feature type="domain" description="SMP-30/Gluconolactonase/LRE-like region" evidence="1">
    <location>
        <begin position="50"/>
        <end position="280"/>
    </location>
</feature>
<dbReference type="InterPro" id="IPR011042">
    <property type="entry name" value="6-blade_b-propeller_TolB-like"/>
</dbReference>
<dbReference type="Proteomes" id="UP000799772">
    <property type="component" value="Unassembled WGS sequence"/>
</dbReference>
<proteinExistence type="predicted"/>
<dbReference type="AlphaFoldDB" id="A0A9P4IE09"/>
<evidence type="ECO:0000313" key="2">
    <source>
        <dbReference type="EMBL" id="KAF2099134.1"/>
    </source>
</evidence>